<reference evidence="8" key="3">
    <citation type="submission" date="2016-06" db="UniProtKB">
        <authorList>
            <consortium name="WormBaseParasite"/>
        </authorList>
    </citation>
    <scope>IDENTIFICATION</scope>
</reference>
<evidence type="ECO:0000256" key="3">
    <source>
        <dbReference type="ARBA" id="ARBA00022679"/>
    </source>
</evidence>
<dbReference type="PANTHER" id="PTHR46671">
    <property type="entry name" value="PROTEIN CBG11221"/>
    <property type="match status" value="1"/>
</dbReference>
<dbReference type="Proteomes" id="UP000050741">
    <property type="component" value="Unassembled WGS sequence"/>
</dbReference>
<keyword evidence="4" id="KW-0472">Membrane</keyword>
<proteinExistence type="predicted"/>
<feature type="region of interest" description="Disordered" evidence="6">
    <location>
        <begin position="1"/>
        <end position="23"/>
    </location>
</feature>
<sequence length="306" mass="34561">GRGWTGRDGAGRDGTGLAGTGRDCPGRDFDYPIEVTWPPGGRVNESLDWSFEAIRMFRNESRNVLDVEGFPPKLVFSKGSVASSLSRKMAEFIVYELDLTETVRRLESGVNLGIDEILMPTLHAADALQAPGGFTRDCLERKKGSLQVQHITRAALWYDVKKCGSGHMRHAVCLFGMEDLADKMAVWPHLFANKLMPEFDFGALLCWWEKMHQRAYNETRQRSLSRLNSAIYADLPHVRFQKFAADLKKLNDAQRGTKDVIPFRKALAFFNCRLDVMTLTLTPMTPMTSFLIMTYDADAVTGYLRH</sequence>
<dbReference type="WBParaSite" id="GPLIN_001526000">
    <property type="protein sequence ID" value="GPLIN_001526000"/>
    <property type="gene ID" value="GPLIN_001526000"/>
</dbReference>
<protein>
    <submittedName>
        <fullName evidence="8">CAP10 domain-containing protein</fullName>
    </submittedName>
</protein>
<keyword evidence="7" id="KW-1185">Reference proteome</keyword>
<accession>A0A183CQV2</accession>
<dbReference type="GO" id="GO:0016020">
    <property type="term" value="C:membrane"/>
    <property type="evidence" value="ECO:0007669"/>
    <property type="project" value="UniProtKB-SubCell"/>
</dbReference>
<organism evidence="7 8">
    <name type="scientific">Globodera pallida</name>
    <name type="common">Potato cyst nematode worm</name>
    <name type="synonym">Heterodera pallida</name>
    <dbReference type="NCBI Taxonomy" id="36090"/>
    <lineage>
        <taxon>Eukaryota</taxon>
        <taxon>Metazoa</taxon>
        <taxon>Ecdysozoa</taxon>
        <taxon>Nematoda</taxon>
        <taxon>Chromadorea</taxon>
        <taxon>Rhabditida</taxon>
        <taxon>Tylenchina</taxon>
        <taxon>Tylenchomorpha</taxon>
        <taxon>Tylenchoidea</taxon>
        <taxon>Heteroderidae</taxon>
        <taxon>Heteroderinae</taxon>
        <taxon>Globodera</taxon>
    </lineage>
</organism>
<evidence type="ECO:0000256" key="6">
    <source>
        <dbReference type="SAM" id="MobiDB-lite"/>
    </source>
</evidence>
<dbReference type="GO" id="GO:0016757">
    <property type="term" value="F:glycosyltransferase activity"/>
    <property type="evidence" value="ECO:0007669"/>
    <property type="project" value="UniProtKB-KW"/>
</dbReference>
<evidence type="ECO:0000313" key="7">
    <source>
        <dbReference type="Proteomes" id="UP000050741"/>
    </source>
</evidence>
<comment type="subcellular location">
    <subcellularLocation>
        <location evidence="1">Membrane</location>
        <topology evidence="1">Single-pass type II membrane protein</topology>
    </subcellularLocation>
</comment>
<evidence type="ECO:0000256" key="5">
    <source>
        <dbReference type="ARBA" id="ARBA00023180"/>
    </source>
</evidence>
<evidence type="ECO:0000313" key="8">
    <source>
        <dbReference type="WBParaSite" id="GPLIN_001526000"/>
    </source>
</evidence>
<evidence type="ECO:0000256" key="4">
    <source>
        <dbReference type="ARBA" id="ARBA00023136"/>
    </source>
</evidence>
<dbReference type="InterPro" id="IPR003406">
    <property type="entry name" value="Glyco_trans_14"/>
</dbReference>
<keyword evidence="5" id="KW-0325">Glycoprotein</keyword>
<dbReference type="Pfam" id="PF02485">
    <property type="entry name" value="Branch"/>
    <property type="match status" value="1"/>
</dbReference>
<dbReference type="AlphaFoldDB" id="A0A183CQV2"/>
<keyword evidence="3" id="KW-0808">Transferase</keyword>
<evidence type="ECO:0000256" key="2">
    <source>
        <dbReference type="ARBA" id="ARBA00022676"/>
    </source>
</evidence>
<name>A0A183CQV2_GLOPA</name>
<evidence type="ECO:0000256" key="1">
    <source>
        <dbReference type="ARBA" id="ARBA00004606"/>
    </source>
</evidence>
<reference evidence="7" key="1">
    <citation type="submission" date="2013-12" db="EMBL/GenBank/DDBJ databases">
        <authorList>
            <person name="Aslett M."/>
        </authorList>
    </citation>
    <scope>NUCLEOTIDE SEQUENCE [LARGE SCALE GENOMIC DNA]</scope>
    <source>
        <strain evidence="7">Lindley</strain>
    </source>
</reference>
<feature type="compositionally biased region" description="Gly residues" evidence="6">
    <location>
        <begin position="1"/>
        <end position="19"/>
    </location>
</feature>
<dbReference type="PANTHER" id="PTHR46671:SF7">
    <property type="entry name" value="CORE-2_I-BRANCHING ENZYME"/>
    <property type="match status" value="1"/>
</dbReference>
<keyword evidence="2" id="KW-0328">Glycosyltransferase</keyword>
<reference evidence="7" key="2">
    <citation type="submission" date="2014-05" db="EMBL/GenBank/DDBJ databases">
        <title>The genome and life-stage specific transcriptomes of Globodera pallida elucidate key aspects of plant parasitism by a cyst nematode.</title>
        <authorList>
            <person name="Cotton J.A."/>
            <person name="Lilley C.J."/>
            <person name="Jones L.M."/>
            <person name="Kikuchi T."/>
            <person name="Reid A.J."/>
            <person name="Thorpe P."/>
            <person name="Tsai I.J."/>
            <person name="Beasley H."/>
            <person name="Blok V."/>
            <person name="Cock P.J.A."/>
            <person name="Van den Akker S.E."/>
            <person name="Holroyd N."/>
            <person name="Hunt M."/>
            <person name="Mantelin S."/>
            <person name="Naghra H."/>
            <person name="Pain A."/>
            <person name="Palomares-Rius J.E."/>
            <person name="Zarowiecki M."/>
            <person name="Berriman M."/>
            <person name="Jones J.T."/>
            <person name="Urwin P.E."/>
        </authorList>
    </citation>
    <scope>NUCLEOTIDE SEQUENCE [LARGE SCALE GENOMIC DNA]</scope>
    <source>
        <strain evidence="7">Lindley</strain>
    </source>
</reference>